<feature type="domain" description="PNPLA" evidence="15">
    <location>
        <begin position="1276"/>
        <end position="1440"/>
    </location>
</feature>
<dbReference type="InterPro" id="IPR001423">
    <property type="entry name" value="LysoPLipase_patatin_CS"/>
</dbReference>
<feature type="compositionally biased region" description="Basic and acidic residues" evidence="13">
    <location>
        <begin position="412"/>
        <end position="430"/>
    </location>
</feature>
<evidence type="ECO:0000256" key="3">
    <source>
        <dbReference type="ARBA" id="ARBA00013274"/>
    </source>
</evidence>
<comment type="similarity">
    <text evidence="2 12">Belongs to the NTE family.</text>
</comment>
<keyword evidence="9 11" id="KW-0443">Lipid metabolism</keyword>
<sequence length="2074" mass="224272">MDATILEADPSAAAAAVSAAAEAAVAQASAHVAAQAAAAAAAAAAPGGAAAGTLGSTASVIAAIFTLIFGRLPWLLYRILSITVTATITLELWSILGLMALLALAAYILIRYRYHNTYTRLKTPAPAAPRAPFDLQPDVTLDDTADRGQGYPDEFMNAFLSSIKVFGYLDKPVFHELARHLQTRKLKPGEILFGEDSDDRDFYVVVDGRVQIFVKGNSPQDDAAGLSAAAAAAPMGHARSRSGAARRLDDMIADFDDDEDDESGSDDDFPGHHLLNEVRSGETVSSLFTILSLFTEDFELSTLIHAEMDPSHLSATEHPEAPHAAGASPAAASGYSPQNVFPSLHRRGSVTSLSDAGSIQGPEPVDGASPISSIDPAAHAHQHGHAAGHAAGYHQTHQGAHPSHLPAPQTPGHDHPHHRDANRAGKDKQPPADAQKQKPRSVHPSIIARAATQTTLAVIPAQAFRKLTEKFPNAAAHIVQVILTRFQRVTFLTLYRYLGLSKELLKIERQVNQISGYGLPAELFPPSVMHDLRLRTIRRRRGLAHGEAADPEIHRQSVAQRQRVPTGEPVPTVKPSTTGSGDISMLPMRSRRRTHRKDGDTMSSFGGDVDMSENEAPPRRGVAVSPNAKSSAAGAASGASAQQAKKPTVLNDEEDGPVRDAVFQCIAQLIGMRKYNGPVPAERSDMSRRTSSISGIQRASFSSGHGGLPPIADRLYYSRSRPTYKPTVATTFSMGSSSRADVMMDDAPSPSLSSRSNSVSNFSVDSSDQADVEILFYEHGQTLVTEGERNAGLYFVLDGVLEASMSTSKSQLFSFGNGNDFASEAGSPASGRPRESSKSRRQGFLIHPGGLAGYLSALTGHTSFVTIKAKTDVHVGFMSKHTLDKYIERFPDILLCLAKRLVNQLSPLVLHIDVALEWGQINAGQVLCRQGDPSSSIYIVLTGRLRAIVERKRNGSDVLEIQGEYGQLESVGEMEVLMDTPRTATIHAIRDTEIAIMPKTLFNALAIGHPEITMAISRIIAARSARYTRVAAGPQSPLDLSGSPDSGVNNVNLKTVAILPVTSIVPVTEFADRLRDAFNLLGESVAVLTNSTVMRQLGKHAFTRLGRLKLMSWLSEQEDSHRLVLYVADGGVNSPWTQRCVRQADCILLVGLGDEDPAIGEFERLLIGMKTTARKELVLLHNQRAVLPGSTAQWLKNRVWIHAHHHIQMRLNTPSILSKTSQKQMTLVNLRSHFERYYTRIYPTNTKKASAPNIYSGARSDFARLARRLLSKSIGLVLGGGGARGLAHVGIIRAFEEAGIPVDMVGGTSIGSFVGGCYARENDHVSIYGRAKMLSGRIISTWRTLIDLTYPVTSLTTGHEFNRAIWKAFLDTQIEDCWISYFAVTTNVTHSRMEVHQSGYMWRYIRASMSLAGYMPPICDHGNMLLDGGYINNLPADIMRSLGAQTIIAVDVGLADDTSPVNYGDSISGWWVLLNRLNPFGQIYGRIPGMADIQSRLTYVSSVKQLEEAKSIEGCLYIHPPITPYTVMDFGKFHEIVDVGYKFGQAVVQQWHKDGTLARRFGVTLVDPATRRGFGARRAVADLFRGLPLELLRMILRLAGPFTELLHDELAWPLTLETVRLAIADTLALDNVDGMQQLACRLREPLWWEVSLVRSKAALEADTALFVCKEQHVAAVRSKTGSPEQALAALRLAAATEPLSDAQQRLLGRRLDELVRSGAVARVRAGEDAGNLLAVAAAFGRLDVIENLMLLAAQPRSLVFELAELHGHMHVVQFLCDNGLAAGAMLDGAIGSGNADLLRLLVPFAGTSPQRSGDDWAWPALKARRPAALLALLQMDPLCTASWAAKQIAVDAAWNGLLDVVVFAVEWLPNPDLDGVANAAARGGHVHVLEWLKATHGVKPPLLILDAAVEWNQLEAVDWILANTRVKPYVTTANAAVWPGLVELAVRMQRTARTGPSDDALRWAAFQGHIAVVDRFLGTGGGMLAGGRRRRLADDLLAEALLGGQLGMAEWLADQRGAGCAGGGVAATHQDHIDRAAAKAWVRGRLPPAGAAAEPAGKPPRRRSIWAALGWRPR</sequence>
<dbReference type="EMBL" id="JADGIZ020000011">
    <property type="protein sequence ID" value="KAL2917425.1"/>
    <property type="molecule type" value="Genomic_DNA"/>
</dbReference>
<comment type="subcellular location">
    <subcellularLocation>
        <location evidence="12">Endoplasmic reticulum membrane</location>
    </subcellularLocation>
    <subcellularLocation>
        <location evidence="1">Membrane</location>
    </subcellularLocation>
</comment>
<feature type="active site" description="Proton acceptor" evidence="11">
    <location>
        <position position="1427"/>
    </location>
</feature>
<evidence type="ECO:0000256" key="13">
    <source>
        <dbReference type="SAM" id="MobiDB-lite"/>
    </source>
</evidence>
<evidence type="ECO:0000256" key="5">
    <source>
        <dbReference type="ARBA" id="ARBA00022692"/>
    </source>
</evidence>
<feature type="region of interest" description="Disordered" evidence="13">
    <location>
        <begin position="313"/>
        <end position="442"/>
    </location>
</feature>
<dbReference type="InterPro" id="IPR002641">
    <property type="entry name" value="PNPLA_dom"/>
</dbReference>
<dbReference type="InterPro" id="IPR050301">
    <property type="entry name" value="NTE"/>
</dbReference>
<evidence type="ECO:0000313" key="17">
    <source>
        <dbReference type="Proteomes" id="UP001527925"/>
    </source>
</evidence>
<dbReference type="PROSITE" id="PS51635">
    <property type="entry name" value="PNPLA"/>
    <property type="match status" value="1"/>
</dbReference>
<dbReference type="PANTHER" id="PTHR14226">
    <property type="entry name" value="NEUROPATHY TARGET ESTERASE/SWISS CHEESE D.MELANOGASTER"/>
    <property type="match status" value="1"/>
</dbReference>
<dbReference type="PROSITE" id="PS01237">
    <property type="entry name" value="UPF0028"/>
    <property type="match status" value="1"/>
</dbReference>
<evidence type="ECO:0000256" key="10">
    <source>
        <dbReference type="ARBA" id="ARBA00023136"/>
    </source>
</evidence>
<evidence type="ECO:0000313" key="16">
    <source>
        <dbReference type="EMBL" id="KAL2917425.1"/>
    </source>
</evidence>
<comment type="catalytic activity">
    <reaction evidence="12">
        <text>a 1-acyl-sn-glycero-3-phosphocholine + H2O = sn-glycerol 3-phosphocholine + a fatty acid + H(+)</text>
        <dbReference type="Rhea" id="RHEA:15177"/>
        <dbReference type="ChEBI" id="CHEBI:15377"/>
        <dbReference type="ChEBI" id="CHEBI:15378"/>
        <dbReference type="ChEBI" id="CHEBI:16870"/>
        <dbReference type="ChEBI" id="CHEBI:28868"/>
        <dbReference type="ChEBI" id="CHEBI:58168"/>
        <dbReference type="EC" id="3.1.1.5"/>
    </reaction>
</comment>
<proteinExistence type="inferred from homology"/>
<keyword evidence="6 11" id="KW-0378">Hydrolase</keyword>
<keyword evidence="10 12" id="KW-0472">Membrane</keyword>
<keyword evidence="8 12" id="KW-1133">Transmembrane helix</keyword>
<comment type="caution">
    <text evidence="16">The sequence shown here is derived from an EMBL/GenBank/DDBJ whole genome shotgun (WGS) entry which is preliminary data.</text>
</comment>
<evidence type="ECO:0000256" key="7">
    <source>
        <dbReference type="ARBA" id="ARBA00022963"/>
    </source>
</evidence>
<feature type="compositionally biased region" description="Acidic residues" evidence="13">
    <location>
        <begin position="255"/>
        <end position="268"/>
    </location>
</feature>
<dbReference type="InterPro" id="IPR056556">
    <property type="entry name" value="NTE1_P-loop_dom"/>
</dbReference>
<evidence type="ECO:0000256" key="9">
    <source>
        <dbReference type="ARBA" id="ARBA00023098"/>
    </source>
</evidence>
<dbReference type="InterPro" id="IPR016035">
    <property type="entry name" value="Acyl_Trfase/lysoPLipase"/>
</dbReference>
<dbReference type="SUPFAM" id="SSF52151">
    <property type="entry name" value="FabD/lysophospholipase-like"/>
    <property type="match status" value="1"/>
</dbReference>
<dbReference type="SMART" id="SM00100">
    <property type="entry name" value="cNMP"/>
    <property type="match status" value="2"/>
</dbReference>
<dbReference type="InterPro" id="IPR036770">
    <property type="entry name" value="Ankyrin_rpt-contain_sf"/>
</dbReference>
<dbReference type="CDD" id="cd00038">
    <property type="entry name" value="CAP_ED"/>
    <property type="match status" value="3"/>
</dbReference>
<feature type="short sequence motif" description="GXSXG" evidence="11">
    <location>
        <begin position="1307"/>
        <end position="1311"/>
    </location>
</feature>
<dbReference type="Gene3D" id="3.40.1090.10">
    <property type="entry name" value="Cytosolic phospholipase A2 catalytic domain"/>
    <property type="match status" value="2"/>
</dbReference>
<keyword evidence="17" id="KW-1185">Reference proteome</keyword>
<evidence type="ECO:0000256" key="11">
    <source>
        <dbReference type="PROSITE-ProRule" id="PRU01161"/>
    </source>
</evidence>
<feature type="compositionally biased region" description="Low complexity" evidence="13">
    <location>
        <begin position="628"/>
        <end position="646"/>
    </location>
</feature>
<dbReference type="InterPro" id="IPR014710">
    <property type="entry name" value="RmlC-like_jellyroll"/>
</dbReference>
<comment type="function">
    <text evidence="12">Intracellular phospholipase B that catalyzes the double deacylation of phosphatidylcholine (PC) to glycerophosphocholine (GroPCho). Plays an important role in membrane lipid homeostasis.</text>
</comment>
<evidence type="ECO:0000259" key="15">
    <source>
        <dbReference type="PROSITE" id="PS51635"/>
    </source>
</evidence>
<dbReference type="SUPFAM" id="SSF48403">
    <property type="entry name" value="Ankyrin repeat"/>
    <property type="match status" value="1"/>
</dbReference>
<organism evidence="16 17">
    <name type="scientific">Polyrhizophydium stewartii</name>
    <dbReference type="NCBI Taxonomy" id="2732419"/>
    <lineage>
        <taxon>Eukaryota</taxon>
        <taxon>Fungi</taxon>
        <taxon>Fungi incertae sedis</taxon>
        <taxon>Chytridiomycota</taxon>
        <taxon>Chytridiomycota incertae sedis</taxon>
        <taxon>Chytridiomycetes</taxon>
        <taxon>Rhizophydiales</taxon>
        <taxon>Rhizophydiales incertae sedis</taxon>
        <taxon>Polyrhizophydium</taxon>
    </lineage>
</organism>
<protein>
    <recommendedName>
        <fullName evidence="4 12">Lysophospholipase NTE1</fullName>
        <ecNumber evidence="3 12">3.1.1.5</ecNumber>
    </recommendedName>
    <alternativeName>
        <fullName evidence="12">Intracellular phospholipase B</fullName>
    </alternativeName>
</protein>
<feature type="transmembrane region" description="Helical" evidence="12">
    <location>
        <begin position="90"/>
        <end position="110"/>
    </location>
</feature>
<evidence type="ECO:0000256" key="1">
    <source>
        <dbReference type="ARBA" id="ARBA00004370"/>
    </source>
</evidence>
<evidence type="ECO:0000256" key="6">
    <source>
        <dbReference type="ARBA" id="ARBA00022801"/>
    </source>
</evidence>
<dbReference type="Pfam" id="PF00027">
    <property type="entry name" value="cNMP_binding"/>
    <property type="match status" value="1"/>
</dbReference>
<dbReference type="InterPro" id="IPR018490">
    <property type="entry name" value="cNMP-bd_dom_sf"/>
</dbReference>
<feature type="active site" description="Nucleophile" evidence="11">
    <location>
        <position position="1309"/>
    </location>
</feature>
<dbReference type="Pfam" id="PF24179">
    <property type="entry name" value="NTE_Ploop"/>
    <property type="match status" value="1"/>
</dbReference>
<dbReference type="InterPro" id="IPR000595">
    <property type="entry name" value="cNMP-bd_dom"/>
</dbReference>
<keyword evidence="7 11" id="KW-0442">Lipid degradation</keyword>
<name>A0ABR4ND13_9FUNG</name>
<accession>A0ABR4ND13</accession>
<feature type="transmembrane region" description="Helical" evidence="12">
    <location>
        <begin position="49"/>
        <end position="69"/>
    </location>
</feature>
<feature type="compositionally biased region" description="Low complexity" evidence="13">
    <location>
        <begin position="322"/>
        <end position="337"/>
    </location>
</feature>
<dbReference type="Proteomes" id="UP001527925">
    <property type="component" value="Unassembled WGS sequence"/>
</dbReference>
<dbReference type="EC" id="3.1.1.5" evidence="3 12"/>
<feature type="domain" description="Cyclic nucleotide-binding" evidence="14">
    <location>
        <begin position="165"/>
        <end position="221"/>
    </location>
</feature>
<feature type="domain" description="Cyclic nucleotide-binding" evidence="14">
    <location>
        <begin position="915"/>
        <end position="1005"/>
    </location>
</feature>
<reference evidence="16 17" key="1">
    <citation type="submission" date="2023-09" db="EMBL/GenBank/DDBJ databases">
        <title>Pangenome analysis of Batrachochytrium dendrobatidis and related Chytrids.</title>
        <authorList>
            <person name="Yacoub M.N."/>
            <person name="Stajich J.E."/>
            <person name="James T.Y."/>
        </authorList>
    </citation>
    <scope>NUCLEOTIDE SEQUENCE [LARGE SCALE GENOMIC DNA]</scope>
    <source>
        <strain evidence="16 17">JEL0888</strain>
    </source>
</reference>
<feature type="compositionally biased region" description="Low complexity" evidence="13">
    <location>
        <begin position="387"/>
        <end position="401"/>
    </location>
</feature>
<evidence type="ECO:0000256" key="2">
    <source>
        <dbReference type="ARBA" id="ARBA00006636"/>
    </source>
</evidence>
<dbReference type="PROSITE" id="PS50042">
    <property type="entry name" value="CNMP_BINDING_3"/>
    <property type="match status" value="3"/>
</dbReference>
<evidence type="ECO:0000256" key="12">
    <source>
        <dbReference type="RuleBase" id="RU362043"/>
    </source>
</evidence>
<feature type="short sequence motif" description="DGA/G" evidence="11">
    <location>
        <begin position="1427"/>
        <end position="1429"/>
    </location>
</feature>
<dbReference type="Gene3D" id="2.60.120.10">
    <property type="entry name" value="Jelly Rolls"/>
    <property type="match status" value="3"/>
</dbReference>
<feature type="short sequence motif" description="GXGXXG" evidence="11">
    <location>
        <begin position="1280"/>
        <end position="1285"/>
    </location>
</feature>
<feature type="region of interest" description="Disordered" evidence="13">
    <location>
        <begin position="545"/>
        <end position="655"/>
    </location>
</feature>
<evidence type="ECO:0000256" key="8">
    <source>
        <dbReference type="ARBA" id="ARBA00022989"/>
    </source>
</evidence>
<keyword evidence="12" id="KW-0256">Endoplasmic reticulum</keyword>
<feature type="domain" description="Cyclic nucleotide-binding" evidence="14">
    <location>
        <begin position="777"/>
        <end position="837"/>
    </location>
</feature>
<feature type="region of interest" description="Disordered" evidence="13">
    <location>
        <begin position="255"/>
        <end position="274"/>
    </location>
</feature>
<evidence type="ECO:0000256" key="4">
    <source>
        <dbReference type="ARBA" id="ARBA00018317"/>
    </source>
</evidence>
<dbReference type="SUPFAM" id="SSF51206">
    <property type="entry name" value="cAMP-binding domain-like"/>
    <property type="match status" value="3"/>
</dbReference>
<evidence type="ECO:0000259" key="14">
    <source>
        <dbReference type="PROSITE" id="PS50042"/>
    </source>
</evidence>
<dbReference type="PANTHER" id="PTHR14226:SF29">
    <property type="entry name" value="NEUROPATHY TARGET ESTERASE SWS"/>
    <property type="match status" value="1"/>
</dbReference>
<dbReference type="Pfam" id="PF01734">
    <property type="entry name" value="Patatin"/>
    <property type="match status" value="1"/>
</dbReference>
<keyword evidence="5 12" id="KW-0812">Transmembrane</keyword>
<gene>
    <name evidence="16" type="primary">NTE1_2</name>
    <name evidence="16" type="ORF">HK105_203090</name>
</gene>